<dbReference type="Pfam" id="PF02984">
    <property type="entry name" value="Cyclin_C"/>
    <property type="match status" value="1"/>
</dbReference>
<evidence type="ECO:0000259" key="3">
    <source>
        <dbReference type="Pfam" id="PF00134"/>
    </source>
</evidence>
<dbReference type="InParanoid" id="A0A1Z5JKT8"/>
<dbReference type="PANTHER" id="PTHR10177">
    <property type="entry name" value="CYCLINS"/>
    <property type="match status" value="1"/>
</dbReference>
<protein>
    <recommendedName>
        <fullName evidence="7">Cyclin-like domain-containing protein</fullName>
    </recommendedName>
</protein>
<organism evidence="5 6">
    <name type="scientific">Fistulifera solaris</name>
    <name type="common">Oleaginous diatom</name>
    <dbReference type="NCBI Taxonomy" id="1519565"/>
    <lineage>
        <taxon>Eukaryota</taxon>
        <taxon>Sar</taxon>
        <taxon>Stramenopiles</taxon>
        <taxon>Ochrophyta</taxon>
        <taxon>Bacillariophyta</taxon>
        <taxon>Bacillariophyceae</taxon>
        <taxon>Bacillariophycidae</taxon>
        <taxon>Naviculales</taxon>
        <taxon>Naviculaceae</taxon>
        <taxon>Fistulifera</taxon>
    </lineage>
</organism>
<dbReference type="SUPFAM" id="SSF47954">
    <property type="entry name" value="Cyclin-like"/>
    <property type="match status" value="1"/>
</dbReference>
<gene>
    <name evidence="5" type="ORF">FisN_6Lh415</name>
</gene>
<feature type="region of interest" description="Disordered" evidence="2">
    <location>
        <begin position="323"/>
        <end position="342"/>
    </location>
</feature>
<dbReference type="Proteomes" id="UP000198406">
    <property type="component" value="Unassembled WGS sequence"/>
</dbReference>
<keyword evidence="1" id="KW-0195">Cyclin</keyword>
<dbReference type="InterPro" id="IPR006671">
    <property type="entry name" value="Cyclin_N"/>
</dbReference>
<accession>A0A1Z5JKT8</accession>
<evidence type="ECO:0000256" key="2">
    <source>
        <dbReference type="SAM" id="MobiDB-lite"/>
    </source>
</evidence>
<evidence type="ECO:0000313" key="6">
    <source>
        <dbReference type="Proteomes" id="UP000198406"/>
    </source>
</evidence>
<dbReference type="EMBL" id="BDSP01000081">
    <property type="protein sequence ID" value="GAX14630.1"/>
    <property type="molecule type" value="Genomic_DNA"/>
</dbReference>
<name>A0A1Z5JKT8_FISSO</name>
<feature type="domain" description="Cyclin N-terminal" evidence="3">
    <location>
        <begin position="42"/>
        <end position="146"/>
    </location>
</feature>
<feature type="domain" description="Cyclin C-terminal" evidence="4">
    <location>
        <begin position="149"/>
        <end position="212"/>
    </location>
</feature>
<reference evidence="5 6" key="1">
    <citation type="journal article" date="2015" name="Plant Cell">
        <title>Oil accumulation by the oleaginous diatom Fistulifera solaris as revealed by the genome and transcriptome.</title>
        <authorList>
            <person name="Tanaka T."/>
            <person name="Maeda Y."/>
            <person name="Veluchamy A."/>
            <person name="Tanaka M."/>
            <person name="Abida H."/>
            <person name="Marechal E."/>
            <person name="Bowler C."/>
            <person name="Muto M."/>
            <person name="Sunaga Y."/>
            <person name="Tanaka M."/>
            <person name="Yoshino T."/>
            <person name="Taniguchi T."/>
            <person name="Fukuda Y."/>
            <person name="Nemoto M."/>
            <person name="Matsumoto M."/>
            <person name="Wong P.S."/>
            <person name="Aburatani S."/>
            <person name="Fujibuchi W."/>
        </authorList>
    </citation>
    <scope>NUCLEOTIDE SEQUENCE [LARGE SCALE GENOMIC DNA]</scope>
    <source>
        <strain evidence="5 6">JPCC DA0580</strain>
    </source>
</reference>
<evidence type="ECO:0000256" key="1">
    <source>
        <dbReference type="ARBA" id="ARBA00023127"/>
    </source>
</evidence>
<evidence type="ECO:0008006" key="7">
    <source>
        <dbReference type="Google" id="ProtNLM"/>
    </source>
</evidence>
<dbReference type="OrthoDB" id="5590282at2759"/>
<feature type="compositionally biased region" description="Low complexity" evidence="2">
    <location>
        <begin position="284"/>
        <end position="313"/>
    </location>
</feature>
<comment type="caution">
    <text evidence="5">The sequence shown here is derived from an EMBL/GenBank/DDBJ whole genome shotgun (WGS) entry which is preliminary data.</text>
</comment>
<proteinExistence type="predicted"/>
<evidence type="ECO:0000313" key="5">
    <source>
        <dbReference type="EMBL" id="GAX14630.1"/>
    </source>
</evidence>
<dbReference type="Pfam" id="PF00134">
    <property type="entry name" value="Cyclin_N"/>
    <property type="match status" value="1"/>
</dbReference>
<feature type="region of interest" description="Disordered" evidence="2">
    <location>
        <begin position="284"/>
        <end position="314"/>
    </location>
</feature>
<evidence type="ECO:0000259" key="4">
    <source>
        <dbReference type="Pfam" id="PF02984"/>
    </source>
</evidence>
<dbReference type="InterPro" id="IPR004367">
    <property type="entry name" value="Cyclin_C-dom"/>
</dbReference>
<keyword evidence="6" id="KW-1185">Reference proteome</keyword>
<dbReference type="InterPro" id="IPR039361">
    <property type="entry name" value="Cyclin"/>
</dbReference>
<dbReference type="Gene3D" id="1.10.472.10">
    <property type="entry name" value="Cyclin-like"/>
    <property type="match status" value="2"/>
</dbReference>
<dbReference type="FunFam" id="1.10.472.10:FF:000093">
    <property type="entry name" value="Predicted protein"/>
    <property type="match status" value="1"/>
</dbReference>
<sequence>MSPAMIGVDDAIDRLIAMRHQEEVNYSYRKYLPPFPAGSFDGRLNVTWREKICQWSYNVVDHFELSREVVAVSISIFDRFLATQGNKCNGTLALLTSLTTLHIAIKLHENKKIKLTTLANLSRGQFGPEHIEEMERRILNAVGWKVHPPTHYAFISDFLLLLPQEANPVVRKELFELSRYISELAVCDSFFVDVNNSTVAFAALLCVMDDISYSRLSAGLREKMLVDISLRVGLNHFSRPVQAARERLRTMFINSSAHTMLASFNQKMHDATSDLHSFGNASLSSTGSSSPSLPSRSRTNSFDSKSSYRYSPSPRRHFVASVSPMRHGRSHMSCSPIMAGVQ</sequence>
<dbReference type="AlphaFoldDB" id="A0A1Z5JKT8"/>
<dbReference type="InterPro" id="IPR036915">
    <property type="entry name" value="Cyclin-like_sf"/>
</dbReference>